<name>A0AAP0S3D2_LIQFO</name>
<dbReference type="SUPFAM" id="SSF50998">
    <property type="entry name" value="Quinoprotein alcohol dehydrogenase-like"/>
    <property type="match status" value="1"/>
</dbReference>
<comment type="caution">
    <text evidence="2">The sequence shown here is derived from an EMBL/GenBank/DDBJ whole genome shotgun (WGS) entry which is preliminary data.</text>
</comment>
<dbReference type="Gene3D" id="2.130.10.10">
    <property type="entry name" value="YVTN repeat-like/Quinoprotein amine dehydrogenase"/>
    <property type="match status" value="2"/>
</dbReference>
<sequence length="858" mass="93533">MLNRPGTKMCSLSLRHRDGRIKVIGGDNIEALLISPKQLPYKNLEFLQNQGFLVSISNDNDIQVWNLESRCIACCLQWESNITAFSVIDGSHFMYIGDEYGSMSVVDYKVEDGKLLQFPYHISANSICEAAGFPSPSHQPIVGVLPQPCSSGNRVLIAYENGMIVLWDVLEARIVVVKGDKDLHLKDGVVDSPSEVDANLPHLEEKEISALCWASSDGSILAETPSHCLTLVRKQRSSNDRDGQLFIYGGDEMGSEEVLTVLSLEWSPGMETLRCVGRADLTLNGSFADMILLPIAGATAKSHDVALFVLTNPGQLHFYDDASLSVLISQKEKKPSISALGFPTVIPTADPYMTVAKLSLLDGNSSKSLSEMASVMKVGLKPTQAGGTKWPLTGGVPSQLSFTKDKGIERVYIAGYQDGSVRMWDATHPVLSLIFVLEGEVQGIKVAGSSASVTKLDFCFLSLRLAVGNECGLVRVYDFNGTLDDPSFHFITESKHEVHTLPQGKRPQCRAAFCLLNSPIETLKSANHGAKLAVGFGCGRVAVLDLSLLSVLFLTDSISGSSCPVISVIWKAHTYTPCLAESPKPSGSKKTDNPVEELIFILTKDAKVKIIDGGTGNMMISRPMHLKKDLVAISMYVIEGSSSVSGTSTEKEQQQSSQEIAAKNESMQDSDEVGTKSFETKHHSFTETANSGERILDSFLLLCCEDALRLYSTKSVIQGNSKCIRKVKLAKTCCWTTTFKKDKKVCGLVLLYQTGVTEIRSFPDLDLLQESSLMSILRWNLKPNMDKTISSSDNGQIALANGYELVYISLLAGENDFRIPESLPCLHDKVLAAAADAAINFSANQKKKQVQRNDISIL</sequence>
<protein>
    <recommendedName>
        <fullName evidence="4">Transducin family protein / WD-40 repeat family protein</fullName>
    </recommendedName>
</protein>
<dbReference type="GO" id="GO:0019905">
    <property type="term" value="F:syntaxin binding"/>
    <property type="evidence" value="ECO:0007669"/>
    <property type="project" value="TreeGrafter"/>
</dbReference>
<dbReference type="GO" id="GO:0005886">
    <property type="term" value="C:plasma membrane"/>
    <property type="evidence" value="ECO:0007669"/>
    <property type="project" value="TreeGrafter"/>
</dbReference>
<evidence type="ECO:0000313" key="2">
    <source>
        <dbReference type="EMBL" id="KAK9289677.1"/>
    </source>
</evidence>
<dbReference type="InterPro" id="IPR019775">
    <property type="entry name" value="WD40_repeat_CS"/>
</dbReference>
<proteinExistence type="predicted"/>
<evidence type="ECO:0000256" key="1">
    <source>
        <dbReference type="SAM" id="MobiDB-lite"/>
    </source>
</evidence>
<dbReference type="GO" id="GO:0005096">
    <property type="term" value="F:GTPase activator activity"/>
    <property type="evidence" value="ECO:0007669"/>
    <property type="project" value="TreeGrafter"/>
</dbReference>
<accession>A0AAP0S3D2</accession>
<organism evidence="2 3">
    <name type="scientific">Liquidambar formosana</name>
    <name type="common">Formosan gum</name>
    <dbReference type="NCBI Taxonomy" id="63359"/>
    <lineage>
        <taxon>Eukaryota</taxon>
        <taxon>Viridiplantae</taxon>
        <taxon>Streptophyta</taxon>
        <taxon>Embryophyta</taxon>
        <taxon>Tracheophyta</taxon>
        <taxon>Spermatophyta</taxon>
        <taxon>Magnoliopsida</taxon>
        <taxon>eudicotyledons</taxon>
        <taxon>Gunneridae</taxon>
        <taxon>Pentapetalae</taxon>
        <taxon>Saxifragales</taxon>
        <taxon>Altingiaceae</taxon>
        <taxon>Liquidambar</taxon>
    </lineage>
</organism>
<dbReference type="EMBL" id="JBBPBK010000002">
    <property type="protein sequence ID" value="KAK9289677.1"/>
    <property type="molecule type" value="Genomic_DNA"/>
</dbReference>
<feature type="compositionally biased region" description="Low complexity" evidence="1">
    <location>
        <begin position="644"/>
        <end position="659"/>
    </location>
</feature>
<dbReference type="GO" id="GO:0045159">
    <property type="term" value="F:myosin II binding"/>
    <property type="evidence" value="ECO:0007669"/>
    <property type="project" value="TreeGrafter"/>
</dbReference>
<evidence type="ECO:0008006" key="4">
    <source>
        <dbReference type="Google" id="ProtNLM"/>
    </source>
</evidence>
<dbReference type="PROSITE" id="PS00678">
    <property type="entry name" value="WD_REPEATS_1"/>
    <property type="match status" value="1"/>
</dbReference>
<dbReference type="GO" id="GO:0006887">
    <property type="term" value="P:exocytosis"/>
    <property type="evidence" value="ECO:0007669"/>
    <property type="project" value="TreeGrafter"/>
</dbReference>
<dbReference type="GO" id="GO:0005737">
    <property type="term" value="C:cytoplasm"/>
    <property type="evidence" value="ECO:0007669"/>
    <property type="project" value="TreeGrafter"/>
</dbReference>
<feature type="region of interest" description="Disordered" evidence="1">
    <location>
        <begin position="644"/>
        <end position="676"/>
    </location>
</feature>
<dbReference type="PANTHER" id="PTHR10241:SF25">
    <property type="entry name" value="TOMOSYN, ISOFORM C"/>
    <property type="match status" value="1"/>
</dbReference>
<dbReference type="PANTHER" id="PTHR10241">
    <property type="entry name" value="LETHAL 2 GIANT LARVAE PROTEIN"/>
    <property type="match status" value="1"/>
</dbReference>
<dbReference type="SUPFAM" id="SSF50978">
    <property type="entry name" value="WD40 repeat-like"/>
    <property type="match status" value="1"/>
</dbReference>
<reference evidence="2 3" key="1">
    <citation type="journal article" date="2024" name="Plant J.">
        <title>Genome sequences and population genomics reveal climatic adaptation and genomic divergence between two closely related sweetgum species.</title>
        <authorList>
            <person name="Xu W.Q."/>
            <person name="Ren C.Q."/>
            <person name="Zhang X.Y."/>
            <person name="Comes H.P."/>
            <person name="Liu X.H."/>
            <person name="Li Y.G."/>
            <person name="Kettle C.J."/>
            <person name="Jalonen R."/>
            <person name="Gaisberger H."/>
            <person name="Ma Y.Z."/>
            <person name="Qiu Y.X."/>
        </authorList>
    </citation>
    <scope>NUCLEOTIDE SEQUENCE [LARGE SCALE GENOMIC DNA]</scope>
    <source>
        <strain evidence="2">Hangzhou</strain>
    </source>
</reference>
<keyword evidence="3" id="KW-1185">Reference proteome</keyword>
<evidence type="ECO:0000313" key="3">
    <source>
        <dbReference type="Proteomes" id="UP001415857"/>
    </source>
</evidence>
<dbReference type="InterPro" id="IPR015943">
    <property type="entry name" value="WD40/YVTN_repeat-like_dom_sf"/>
</dbReference>
<dbReference type="GO" id="GO:0006893">
    <property type="term" value="P:Golgi to plasma membrane transport"/>
    <property type="evidence" value="ECO:0007669"/>
    <property type="project" value="TreeGrafter"/>
</dbReference>
<dbReference type="AlphaFoldDB" id="A0AAP0S3D2"/>
<gene>
    <name evidence="2" type="ORF">L1049_007835</name>
</gene>
<dbReference type="Proteomes" id="UP001415857">
    <property type="component" value="Unassembled WGS sequence"/>
</dbReference>
<dbReference type="InterPro" id="IPR011047">
    <property type="entry name" value="Quinoprotein_ADH-like_sf"/>
</dbReference>
<dbReference type="InterPro" id="IPR036322">
    <property type="entry name" value="WD40_repeat_dom_sf"/>
</dbReference>